<name>G0NY48_CAEBE</name>
<evidence type="ECO:0000313" key="3">
    <source>
        <dbReference type="Proteomes" id="UP000008068"/>
    </source>
</evidence>
<dbReference type="Proteomes" id="UP000008068">
    <property type="component" value="Unassembled WGS sequence"/>
</dbReference>
<dbReference type="EMBL" id="GL379976">
    <property type="protein sequence ID" value="EGT39912.1"/>
    <property type="molecule type" value="Genomic_DNA"/>
</dbReference>
<feature type="compositionally biased region" description="Acidic residues" evidence="1">
    <location>
        <begin position="251"/>
        <end position="260"/>
    </location>
</feature>
<accession>G0NY48</accession>
<sequence>MENAIFMYKDGYILLEDLQSQFSSGLISADENVQIFRRGSRLGDCLRVDDVIEKYCESTQSKPPPDTMKPQSSPFLSNSLYTSSRAFKNRNVRIESSTSTAPEAQKPKEKSKVNSMLLLKLMNQKRLKGYPLFNLSQEPDGEMITGQNVLDELGKLETSLNENLNPNTRTEYFQAVEKIHGRVTCSSCNFEKKSIEDALFHLFSEEHKRKLSESSVSKNSFQFWIDHVEECKKLDKEEPRKISRRVSPPESEPEPEEEEPNREKKVFTEYENPHWRTNRYLFPGQVNPKKYSELRRDPHLDYGELRLPLLHSNTYDEPLELNDSDIDLLAELFSKLKPSYFHISGSWLGRYMHGKIQPRYCETCECFITKSYWKITKHVLSKKHLMSLESVSSKDYNWWLYAMRASVPKGRTNYTVTLNYIKRQYIRRHEAIRVRLSTAKLNRKKIIREVNYFCYHCPGKPKLSTMWEVIEHVFNDEHCVNIAYLAYPNDFVYYENLIDEYTLPTSKQKEQASKVYNIYYA</sequence>
<evidence type="ECO:0000256" key="1">
    <source>
        <dbReference type="SAM" id="MobiDB-lite"/>
    </source>
</evidence>
<dbReference type="PANTHER" id="PTHR36936:SF2">
    <property type="entry name" value="C2H2-TYPE DOMAIN-CONTAINING PROTEIN"/>
    <property type="match status" value="1"/>
</dbReference>
<protein>
    <submittedName>
        <fullName evidence="2">Uncharacterized protein</fullName>
    </submittedName>
</protein>
<dbReference type="AlphaFoldDB" id="G0NY48"/>
<keyword evidence="3" id="KW-1185">Reference proteome</keyword>
<dbReference type="InParanoid" id="G0NY48"/>
<feature type="region of interest" description="Disordered" evidence="1">
    <location>
        <begin position="91"/>
        <end position="112"/>
    </location>
</feature>
<proteinExistence type="predicted"/>
<dbReference type="OMA" id="NTRTEYF"/>
<organism evidence="3">
    <name type="scientific">Caenorhabditis brenneri</name>
    <name type="common">Nematode worm</name>
    <dbReference type="NCBI Taxonomy" id="135651"/>
    <lineage>
        <taxon>Eukaryota</taxon>
        <taxon>Metazoa</taxon>
        <taxon>Ecdysozoa</taxon>
        <taxon>Nematoda</taxon>
        <taxon>Chromadorea</taxon>
        <taxon>Rhabditida</taxon>
        <taxon>Rhabditina</taxon>
        <taxon>Rhabditomorpha</taxon>
        <taxon>Rhabditoidea</taxon>
        <taxon>Rhabditidae</taxon>
        <taxon>Peloderinae</taxon>
        <taxon>Caenorhabditis</taxon>
    </lineage>
</organism>
<evidence type="ECO:0000313" key="2">
    <source>
        <dbReference type="EMBL" id="EGT39912.1"/>
    </source>
</evidence>
<dbReference type="PANTHER" id="PTHR36936">
    <property type="entry name" value="PROTEIN CBG25168"/>
    <property type="match status" value="1"/>
</dbReference>
<reference evidence="3" key="1">
    <citation type="submission" date="2011-07" db="EMBL/GenBank/DDBJ databases">
        <authorList>
            <consortium name="Caenorhabditis brenneri Sequencing and Analysis Consortium"/>
            <person name="Wilson R.K."/>
        </authorList>
    </citation>
    <scope>NUCLEOTIDE SEQUENCE [LARGE SCALE GENOMIC DNA]</scope>
    <source>
        <strain evidence="3">PB2801</strain>
    </source>
</reference>
<gene>
    <name evidence="2" type="ORF">CAEBREN_11190</name>
</gene>
<feature type="region of interest" description="Disordered" evidence="1">
    <location>
        <begin position="236"/>
        <end position="264"/>
    </location>
</feature>
<dbReference type="HOGENOM" id="CLU_522993_0_0_1"/>